<dbReference type="Gene3D" id="3.30.420.40">
    <property type="match status" value="2"/>
</dbReference>
<keyword evidence="5 8" id="KW-0418">Kinase</keyword>
<evidence type="ECO:0000259" key="10">
    <source>
        <dbReference type="Pfam" id="PF00370"/>
    </source>
</evidence>
<proteinExistence type="inferred from homology"/>
<reference evidence="12" key="1">
    <citation type="journal article" date="2023" name="Int. J. Syst. Evol. Microbiol.">
        <title>Sinisalibacter aestuarii sp. nov., isolated from estuarine sediment of the Arakawa River.</title>
        <authorList>
            <person name="Arafat S.T."/>
            <person name="Hirano S."/>
            <person name="Sato A."/>
            <person name="Takeuchi K."/>
            <person name="Yasuda T."/>
            <person name="Terahara T."/>
            <person name="Hamada M."/>
            <person name="Kobayashi T."/>
        </authorList>
    </citation>
    <scope>NUCLEOTIDE SEQUENCE</scope>
    <source>
        <strain evidence="12">B-399</strain>
    </source>
</reference>
<evidence type="ECO:0000256" key="5">
    <source>
        <dbReference type="ARBA" id="ARBA00022777"/>
    </source>
</evidence>
<dbReference type="SUPFAM" id="SSF53067">
    <property type="entry name" value="Actin-like ATPase domain"/>
    <property type="match status" value="2"/>
</dbReference>
<dbReference type="PIRSF" id="PIRSF000538">
    <property type="entry name" value="GlpK"/>
    <property type="match status" value="1"/>
</dbReference>
<keyword evidence="4 9" id="KW-0547">Nucleotide-binding</keyword>
<keyword evidence="13" id="KW-1185">Reference proteome</keyword>
<name>A0ABQ5LQX5_9RHOB</name>
<accession>A0ABQ5LQX5</accession>
<evidence type="ECO:0000256" key="4">
    <source>
        <dbReference type="ARBA" id="ARBA00022741"/>
    </source>
</evidence>
<dbReference type="InterPro" id="IPR006000">
    <property type="entry name" value="Xylulokinase"/>
</dbReference>
<dbReference type="InterPro" id="IPR018484">
    <property type="entry name" value="FGGY_N"/>
</dbReference>
<dbReference type="CDD" id="cd07808">
    <property type="entry name" value="ASKHA_NBD_FGGY_EcXK-like"/>
    <property type="match status" value="1"/>
</dbReference>
<comment type="similarity">
    <text evidence="1 8">Belongs to the FGGY kinase family.</text>
</comment>
<dbReference type="InterPro" id="IPR018485">
    <property type="entry name" value="FGGY_C"/>
</dbReference>
<evidence type="ECO:0000256" key="1">
    <source>
        <dbReference type="ARBA" id="ARBA00009156"/>
    </source>
</evidence>
<dbReference type="Pfam" id="PF00370">
    <property type="entry name" value="FGGY_N"/>
    <property type="match status" value="1"/>
</dbReference>
<dbReference type="InterPro" id="IPR043129">
    <property type="entry name" value="ATPase_NBD"/>
</dbReference>
<organism evidence="12 13">
    <name type="scientific">Sinisalibacter aestuarii</name>
    <dbReference type="NCBI Taxonomy" id="2949426"/>
    <lineage>
        <taxon>Bacteria</taxon>
        <taxon>Pseudomonadati</taxon>
        <taxon>Pseudomonadota</taxon>
        <taxon>Alphaproteobacteria</taxon>
        <taxon>Rhodobacterales</taxon>
        <taxon>Roseobacteraceae</taxon>
        <taxon>Sinisalibacter</taxon>
    </lineage>
</organism>
<evidence type="ECO:0000256" key="8">
    <source>
        <dbReference type="RuleBase" id="RU003733"/>
    </source>
</evidence>
<feature type="domain" description="Carbohydrate kinase FGGY N-terminal" evidence="10">
    <location>
        <begin position="5"/>
        <end position="243"/>
    </location>
</feature>
<evidence type="ECO:0000256" key="6">
    <source>
        <dbReference type="ARBA" id="ARBA00022840"/>
    </source>
</evidence>
<dbReference type="PANTHER" id="PTHR43095:SF5">
    <property type="entry name" value="XYLULOSE KINASE"/>
    <property type="match status" value="1"/>
</dbReference>
<dbReference type="EC" id="2.7.1.17" evidence="9"/>
<dbReference type="InterPro" id="IPR000577">
    <property type="entry name" value="Carb_kinase_FGGY"/>
</dbReference>
<dbReference type="Proteomes" id="UP001144205">
    <property type="component" value="Unassembled WGS sequence"/>
</dbReference>
<protein>
    <recommendedName>
        <fullName evidence="9">Xylulose kinase</fullName>
        <shortName evidence="9">Xylulokinase</shortName>
        <ecNumber evidence="9">2.7.1.17</ecNumber>
    </recommendedName>
</protein>
<evidence type="ECO:0000256" key="3">
    <source>
        <dbReference type="ARBA" id="ARBA00022679"/>
    </source>
</evidence>
<evidence type="ECO:0000259" key="11">
    <source>
        <dbReference type="Pfam" id="PF02782"/>
    </source>
</evidence>
<dbReference type="InterPro" id="IPR018483">
    <property type="entry name" value="Carb_kinase_FGGY_CS"/>
</dbReference>
<dbReference type="RefSeq" id="WP_281841395.1">
    <property type="nucleotide sequence ID" value="NZ_BROH01000002.1"/>
</dbReference>
<dbReference type="Pfam" id="PF02782">
    <property type="entry name" value="FGGY_C"/>
    <property type="match status" value="1"/>
</dbReference>
<keyword evidence="6 9" id="KW-0067">ATP-binding</keyword>
<evidence type="ECO:0000256" key="7">
    <source>
        <dbReference type="ARBA" id="ARBA00023277"/>
    </source>
</evidence>
<keyword evidence="2 9" id="KW-0859">Xylose metabolism</keyword>
<dbReference type="PANTHER" id="PTHR43095">
    <property type="entry name" value="SUGAR KINASE"/>
    <property type="match status" value="1"/>
</dbReference>
<dbReference type="EMBL" id="BROH01000002">
    <property type="protein sequence ID" value="GKY87410.1"/>
    <property type="molecule type" value="Genomic_DNA"/>
</dbReference>
<evidence type="ECO:0000313" key="12">
    <source>
        <dbReference type="EMBL" id="GKY87410.1"/>
    </source>
</evidence>
<comment type="caution">
    <text evidence="12">The sequence shown here is derived from an EMBL/GenBank/DDBJ whole genome shotgun (WGS) entry which is preliminary data.</text>
</comment>
<feature type="domain" description="Carbohydrate kinase FGGY C-terminal" evidence="11">
    <location>
        <begin position="287"/>
        <end position="443"/>
    </location>
</feature>
<keyword evidence="3 8" id="KW-0808">Transferase</keyword>
<gene>
    <name evidence="9" type="primary">xylB</name>
    <name evidence="12" type="ORF">STA1M1_12790</name>
</gene>
<dbReference type="InterPro" id="IPR050406">
    <property type="entry name" value="FGGY_Carb_Kinase"/>
</dbReference>
<evidence type="ECO:0000256" key="2">
    <source>
        <dbReference type="ARBA" id="ARBA00022629"/>
    </source>
</evidence>
<dbReference type="PROSITE" id="PS00445">
    <property type="entry name" value="FGGY_KINASES_2"/>
    <property type="match status" value="1"/>
</dbReference>
<sequence length="503" mass="52892">MKASLGIDIGTSAVKVLLLGLDGEVLAERAAPHPTARPHSGWAEQVPEDWWRSTVAAVSEVKSAADAEIVAVGLTGQLNGFVLLDSNDRPLGDAPIWLDTRAIAETAEIDSAHAGILRERGVTRLSPIAVLPKLLWLARHEPERLSQTRSILLVKDFVLWKLTGIKTTDPSDAAATAMYDFETGDWNRPLLVDLDLDPELLPEIGATASIGGSVTNEAATETGIAAGTPVARGAGDVTALAVGTGAIEGGILGITLGTAGHVVLGQDAARRPDLDSELWCLPHANPDRLAWLGLVMSGGLSLSWMHEMFASTGKPLSYSEMEALAAEVPPGASGVTFLPFLEGAATPYGEPRMRGTFNGLSPASTAGHMLRSAMEGVAFNVRQCVEAFQASGAEITQVHLAEGGARVDLWCQIVADVLGLPVRKLEALNTSTLGAAMIAMVAAGLAEYDDLLTPQMVQGKRFDPDPATSPIYEAAYRRYCTEAEAAARLAHDMNSTAPSAAKT</sequence>
<evidence type="ECO:0000313" key="13">
    <source>
        <dbReference type="Proteomes" id="UP001144205"/>
    </source>
</evidence>
<evidence type="ECO:0000256" key="9">
    <source>
        <dbReference type="RuleBase" id="RU364073"/>
    </source>
</evidence>
<dbReference type="NCBIfam" id="TIGR01312">
    <property type="entry name" value="XylB"/>
    <property type="match status" value="1"/>
</dbReference>
<keyword evidence="7 9" id="KW-0119">Carbohydrate metabolism</keyword>
<comment type="catalytic activity">
    <reaction evidence="9">
        <text>D-xylulose + ATP = D-xylulose 5-phosphate + ADP + H(+)</text>
        <dbReference type="Rhea" id="RHEA:10964"/>
        <dbReference type="ChEBI" id="CHEBI:15378"/>
        <dbReference type="ChEBI" id="CHEBI:17140"/>
        <dbReference type="ChEBI" id="CHEBI:30616"/>
        <dbReference type="ChEBI" id="CHEBI:57737"/>
        <dbReference type="ChEBI" id="CHEBI:456216"/>
        <dbReference type="EC" id="2.7.1.17"/>
    </reaction>
</comment>